<comment type="caution">
    <text evidence="1">The sequence shown here is derived from an EMBL/GenBank/DDBJ whole genome shotgun (WGS) entry which is preliminary data.</text>
</comment>
<dbReference type="Gene3D" id="1.25.40.390">
    <property type="match status" value="1"/>
</dbReference>
<protein>
    <submittedName>
        <fullName evidence="1">RagB/SusD family nutrient uptake outer membrane protein</fullName>
    </submittedName>
</protein>
<gene>
    <name evidence="1" type="ORF">EZ444_02740</name>
</gene>
<dbReference type="AlphaFoldDB" id="A0A4R0NGD4"/>
<organism evidence="1 2">
    <name type="scientific">Pedobacter hiemivivus</name>
    <dbReference type="NCBI Taxonomy" id="2530454"/>
    <lineage>
        <taxon>Bacteria</taxon>
        <taxon>Pseudomonadati</taxon>
        <taxon>Bacteroidota</taxon>
        <taxon>Sphingobacteriia</taxon>
        <taxon>Sphingobacteriales</taxon>
        <taxon>Sphingobacteriaceae</taxon>
        <taxon>Pedobacter</taxon>
    </lineage>
</organism>
<reference evidence="1 2" key="1">
    <citation type="submission" date="2019-02" db="EMBL/GenBank/DDBJ databases">
        <title>Pedobacter sp. RP-3-8 sp. nov., isolated from Arctic soil.</title>
        <authorList>
            <person name="Dahal R.H."/>
        </authorList>
    </citation>
    <scope>NUCLEOTIDE SEQUENCE [LARGE SCALE GENOMIC DNA]</scope>
    <source>
        <strain evidence="1 2">RP-3-8</strain>
    </source>
</reference>
<dbReference type="Proteomes" id="UP000291117">
    <property type="component" value="Unassembled WGS sequence"/>
</dbReference>
<evidence type="ECO:0000313" key="2">
    <source>
        <dbReference type="Proteomes" id="UP000291117"/>
    </source>
</evidence>
<dbReference type="InterPro" id="IPR011990">
    <property type="entry name" value="TPR-like_helical_dom_sf"/>
</dbReference>
<keyword evidence="2" id="KW-1185">Reference proteome</keyword>
<accession>A0A4R0NGD4</accession>
<evidence type="ECO:0000313" key="1">
    <source>
        <dbReference type="EMBL" id="TCC99609.1"/>
    </source>
</evidence>
<name>A0A4R0NGD4_9SPHI</name>
<dbReference type="SUPFAM" id="SSF48452">
    <property type="entry name" value="TPR-like"/>
    <property type="match status" value="1"/>
</dbReference>
<sequence>MIRTILPAVSQKHFLLPIPSLELQLNNKLIQNPGW</sequence>
<dbReference type="EMBL" id="SJSM01000001">
    <property type="protein sequence ID" value="TCC99609.1"/>
    <property type="molecule type" value="Genomic_DNA"/>
</dbReference>
<proteinExistence type="predicted"/>